<evidence type="ECO:0000256" key="7">
    <source>
        <dbReference type="SAM" id="Phobius"/>
    </source>
</evidence>
<keyword evidence="4" id="KW-0677">Repeat</keyword>
<dbReference type="Pfam" id="PF13855">
    <property type="entry name" value="LRR_8"/>
    <property type="match status" value="1"/>
</dbReference>
<dbReference type="SMART" id="SM00365">
    <property type="entry name" value="LRR_SD22"/>
    <property type="match status" value="4"/>
</dbReference>
<keyword evidence="3 7" id="KW-0812">Transmembrane</keyword>
<keyword evidence="2" id="KW-0433">Leucine-rich repeat</keyword>
<feature type="transmembrane region" description="Helical" evidence="7">
    <location>
        <begin position="388"/>
        <end position="407"/>
    </location>
</feature>
<dbReference type="InterPro" id="IPR011009">
    <property type="entry name" value="Kinase-like_dom_sf"/>
</dbReference>
<proteinExistence type="predicted"/>
<evidence type="ECO:0000256" key="3">
    <source>
        <dbReference type="ARBA" id="ARBA00022692"/>
    </source>
</evidence>
<comment type="caution">
    <text evidence="8">The sequence shown here is derived from an EMBL/GenBank/DDBJ whole genome shotgun (WGS) entry which is preliminary data.</text>
</comment>
<name>A0ABR2FFU1_9ROSI</name>
<dbReference type="Proteomes" id="UP001472677">
    <property type="component" value="Unassembled WGS sequence"/>
</dbReference>
<comment type="subcellular location">
    <subcellularLocation>
        <location evidence="1">Membrane</location>
    </subcellularLocation>
</comment>
<dbReference type="InterPro" id="IPR001611">
    <property type="entry name" value="Leu-rich_rpt"/>
</dbReference>
<dbReference type="PROSITE" id="PS51450">
    <property type="entry name" value="LRR"/>
    <property type="match status" value="1"/>
</dbReference>
<organism evidence="8 9">
    <name type="scientific">Hibiscus sabdariffa</name>
    <name type="common">roselle</name>
    <dbReference type="NCBI Taxonomy" id="183260"/>
    <lineage>
        <taxon>Eukaryota</taxon>
        <taxon>Viridiplantae</taxon>
        <taxon>Streptophyta</taxon>
        <taxon>Embryophyta</taxon>
        <taxon>Tracheophyta</taxon>
        <taxon>Spermatophyta</taxon>
        <taxon>Magnoliopsida</taxon>
        <taxon>eudicotyledons</taxon>
        <taxon>Gunneridae</taxon>
        <taxon>Pentapetalae</taxon>
        <taxon>rosids</taxon>
        <taxon>malvids</taxon>
        <taxon>Malvales</taxon>
        <taxon>Malvaceae</taxon>
        <taxon>Malvoideae</taxon>
        <taxon>Hibiscus</taxon>
    </lineage>
</organism>
<dbReference type="EMBL" id="JBBPBM010000006">
    <property type="protein sequence ID" value="KAK8579712.1"/>
    <property type="molecule type" value="Genomic_DNA"/>
</dbReference>
<dbReference type="InterPro" id="IPR051809">
    <property type="entry name" value="Plant_receptor-like_S/T_kinase"/>
</dbReference>
<dbReference type="SUPFAM" id="SSF52047">
    <property type="entry name" value="RNI-like"/>
    <property type="match status" value="1"/>
</dbReference>
<evidence type="ECO:0000256" key="6">
    <source>
        <dbReference type="ARBA" id="ARBA00023136"/>
    </source>
</evidence>
<evidence type="ECO:0000256" key="1">
    <source>
        <dbReference type="ARBA" id="ARBA00004370"/>
    </source>
</evidence>
<evidence type="ECO:0008006" key="10">
    <source>
        <dbReference type="Google" id="ProtNLM"/>
    </source>
</evidence>
<evidence type="ECO:0000256" key="2">
    <source>
        <dbReference type="ARBA" id="ARBA00022614"/>
    </source>
</evidence>
<accession>A0ABR2FFU1</accession>
<evidence type="ECO:0000256" key="4">
    <source>
        <dbReference type="ARBA" id="ARBA00022737"/>
    </source>
</evidence>
<dbReference type="PANTHER" id="PTHR27008">
    <property type="entry name" value="OS04G0122200 PROTEIN"/>
    <property type="match status" value="1"/>
</dbReference>
<protein>
    <recommendedName>
        <fullName evidence="10">Protein kinase domain-containing protein</fullName>
    </recommendedName>
</protein>
<dbReference type="Gene3D" id="3.80.10.10">
    <property type="entry name" value="Ribonuclease Inhibitor"/>
    <property type="match status" value="2"/>
</dbReference>
<dbReference type="Gene3D" id="3.30.200.20">
    <property type="entry name" value="Phosphorylase Kinase, domain 1"/>
    <property type="match status" value="1"/>
</dbReference>
<evidence type="ECO:0000256" key="5">
    <source>
        <dbReference type="ARBA" id="ARBA00022989"/>
    </source>
</evidence>
<dbReference type="PANTHER" id="PTHR27008:SF583">
    <property type="entry name" value="LRR RECEPTOR-LIKE SERINE_THREONINE-PROTEIN KINASE FLS2"/>
    <property type="match status" value="1"/>
</dbReference>
<sequence length="520" mass="56937">MSSVSNLEQLHLWGNDNLNGNIPESICNVSNLKTIALGANSFSGHIPNCFGNLKFLENLLLWKNNLTTPTSNGQWSFFPSLLNCTSLRVIDLSVNPLDGVLPTSISNLSASLGNFSVGECNIGGTIPREIGGLNGVYFLQLNSNNFIGSVPATIARLENLQSLSLGGNKLQGPILHHLCGLKSLYDLSLDVNEFDEPLPACLSDLTSLRKLSLSDNKFHSPIPASFWSLEDILEVDLSSNYFNGSLPSDIGNLKVITRLDLSRNLLSSDIPRALGSLSGLQLMSLSHNRLQGPIPDSLRDLMSLTSLDLSDNNLSGVIPKSLEKLGHLEYFNVSSNRLEGEIPSGGSFTNFTDQPFLNNYALCGSPRFRVSPCVHQHHKKTLLHALRYVLPIFASIIIVAALIIVCIQLKKKKKSTKSAIVEDPIPLKEWKRISYDQLSKGTDGFSEANILGSGSFGTVYSGTLSDGTQVAQHQKKISDRRCRRLIRLVAGLEMSSALSKVVLLACTRCSRFHLRFRFVF</sequence>
<dbReference type="InterPro" id="IPR032675">
    <property type="entry name" value="LRR_dom_sf"/>
</dbReference>
<keyword evidence="6 7" id="KW-0472">Membrane</keyword>
<keyword evidence="9" id="KW-1185">Reference proteome</keyword>
<evidence type="ECO:0000313" key="8">
    <source>
        <dbReference type="EMBL" id="KAK8579712.1"/>
    </source>
</evidence>
<gene>
    <name evidence="8" type="ORF">V6N12_070022</name>
</gene>
<evidence type="ECO:0000313" key="9">
    <source>
        <dbReference type="Proteomes" id="UP001472677"/>
    </source>
</evidence>
<keyword evidence="5 7" id="KW-1133">Transmembrane helix</keyword>
<dbReference type="Pfam" id="PF00560">
    <property type="entry name" value="LRR_1"/>
    <property type="match status" value="6"/>
</dbReference>
<dbReference type="SMART" id="SM00369">
    <property type="entry name" value="LRR_TYP"/>
    <property type="match status" value="5"/>
</dbReference>
<reference evidence="8 9" key="1">
    <citation type="journal article" date="2024" name="G3 (Bethesda)">
        <title>Genome assembly of Hibiscus sabdariffa L. provides insights into metabolisms of medicinal natural products.</title>
        <authorList>
            <person name="Kim T."/>
        </authorList>
    </citation>
    <scope>NUCLEOTIDE SEQUENCE [LARGE SCALE GENOMIC DNA]</scope>
    <source>
        <strain evidence="8">TK-2024</strain>
        <tissue evidence="8">Old leaves</tissue>
    </source>
</reference>
<dbReference type="InterPro" id="IPR003591">
    <property type="entry name" value="Leu-rich_rpt_typical-subtyp"/>
</dbReference>
<dbReference type="SUPFAM" id="SSF56112">
    <property type="entry name" value="Protein kinase-like (PK-like)"/>
    <property type="match status" value="1"/>
</dbReference>